<keyword evidence="3" id="KW-1185">Reference proteome</keyword>
<gene>
    <name evidence="2" type="ORF">OPV22_032319</name>
</gene>
<sequence length="113" mass="12565">MGCSAHSTDDLRNGIARIAWKVIPGVLVAPLLDSGGQAFALRLHCQGYYCWILLKINITDSTFDSIVVLEGFAVAGKIYHLFGWEYRKPERVPPACPYKPASKKNEDPNETEN</sequence>
<dbReference type="EMBL" id="JAQQAF010000009">
    <property type="protein sequence ID" value="KAJ8459393.1"/>
    <property type="molecule type" value="Genomic_DNA"/>
</dbReference>
<evidence type="ECO:0000256" key="1">
    <source>
        <dbReference type="SAM" id="MobiDB-lite"/>
    </source>
</evidence>
<name>A0AAV8PXY3_ENSVE</name>
<protein>
    <submittedName>
        <fullName evidence="2">Uncharacterized protein</fullName>
    </submittedName>
</protein>
<dbReference type="PANTHER" id="PTHR37756:SF1">
    <property type="entry name" value="TRANSMEMBRANE PROTEIN"/>
    <property type="match status" value="1"/>
</dbReference>
<reference evidence="2 3" key="1">
    <citation type="submission" date="2022-12" db="EMBL/GenBank/DDBJ databases">
        <title>Chromosome-scale assembly of the Ensete ventricosum genome.</title>
        <authorList>
            <person name="Dussert Y."/>
            <person name="Stocks J."/>
            <person name="Wendawek A."/>
            <person name="Woldeyes F."/>
            <person name="Nichols R.A."/>
            <person name="Borrell J.S."/>
        </authorList>
    </citation>
    <scope>NUCLEOTIDE SEQUENCE [LARGE SCALE GENOMIC DNA]</scope>
    <source>
        <strain evidence="3">cv. Maze</strain>
        <tissue evidence="2">Seeds</tissue>
    </source>
</reference>
<dbReference type="Proteomes" id="UP001222027">
    <property type="component" value="Unassembled WGS sequence"/>
</dbReference>
<proteinExistence type="predicted"/>
<accession>A0AAV8PXY3</accession>
<evidence type="ECO:0000313" key="2">
    <source>
        <dbReference type="EMBL" id="KAJ8459393.1"/>
    </source>
</evidence>
<feature type="region of interest" description="Disordered" evidence="1">
    <location>
        <begin position="90"/>
        <end position="113"/>
    </location>
</feature>
<evidence type="ECO:0000313" key="3">
    <source>
        <dbReference type="Proteomes" id="UP001222027"/>
    </source>
</evidence>
<comment type="caution">
    <text evidence="2">The sequence shown here is derived from an EMBL/GenBank/DDBJ whole genome shotgun (WGS) entry which is preliminary data.</text>
</comment>
<dbReference type="AlphaFoldDB" id="A0AAV8PXY3"/>
<organism evidence="2 3">
    <name type="scientific">Ensete ventricosum</name>
    <name type="common">Abyssinian banana</name>
    <name type="synonym">Musa ensete</name>
    <dbReference type="NCBI Taxonomy" id="4639"/>
    <lineage>
        <taxon>Eukaryota</taxon>
        <taxon>Viridiplantae</taxon>
        <taxon>Streptophyta</taxon>
        <taxon>Embryophyta</taxon>
        <taxon>Tracheophyta</taxon>
        <taxon>Spermatophyta</taxon>
        <taxon>Magnoliopsida</taxon>
        <taxon>Liliopsida</taxon>
        <taxon>Zingiberales</taxon>
        <taxon>Musaceae</taxon>
        <taxon>Ensete</taxon>
    </lineage>
</organism>
<dbReference type="PANTHER" id="PTHR37756">
    <property type="entry name" value="TRANSMEMBRANE PROTEIN"/>
    <property type="match status" value="1"/>
</dbReference>